<dbReference type="Pfam" id="PF13384">
    <property type="entry name" value="HTH_23"/>
    <property type="match status" value="1"/>
</dbReference>
<evidence type="ECO:0000256" key="1">
    <source>
        <dbReference type="SAM" id="MobiDB-lite"/>
    </source>
</evidence>
<feature type="region of interest" description="Disordered" evidence="1">
    <location>
        <begin position="300"/>
        <end position="321"/>
    </location>
</feature>
<evidence type="ECO:0000313" key="4">
    <source>
        <dbReference type="Proteomes" id="UP000716291"/>
    </source>
</evidence>
<dbReference type="InterPro" id="IPR009057">
    <property type="entry name" value="Homeodomain-like_sf"/>
</dbReference>
<dbReference type="InterPro" id="IPR047655">
    <property type="entry name" value="Transpos_IS630-like"/>
</dbReference>
<dbReference type="EMBL" id="JAANQT010002744">
    <property type="protein sequence ID" value="KAG1301913.1"/>
    <property type="molecule type" value="Genomic_DNA"/>
</dbReference>
<dbReference type="GO" id="GO:0003676">
    <property type="term" value="F:nucleic acid binding"/>
    <property type="evidence" value="ECO:0007669"/>
    <property type="project" value="InterPro"/>
</dbReference>
<evidence type="ECO:0000313" key="3">
    <source>
        <dbReference type="EMBL" id="KAG1301913.1"/>
    </source>
</evidence>
<dbReference type="OrthoDB" id="2217172at2759"/>
<evidence type="ECO:0000259" key="2">
    <source>
        <dbReference type="Pfam" id="PF13358"/>
    </source>
</evidence>
<dbReference type="InterPro" id="IPR036397">
    <property type="entry name" value="RNaseH_sf"/>
</dbReference>
<dbReference type="AlphaFoldDB" id="A0A9P6WZL3"/>
<feature type="domain" description="Tc1-like transposase DDE" evidence="2">
    <location>
        <begin position="327"/>
        <end position="410"/>
    </location>
</feature>
<comment type="caution">
    <text evidence="3">The sequence shown here is derived from an EMBL/GenBank/DDBJ whole genome shotgun (WGS) entry which is preliminary data.</text>
</comment>
<dbReference type="SUPFAM" id="SSF46689">
    <property type="entry name" value="Homeodomain-like"/>
    <property type="match status" value="1"/>
</dbReference>
<proteinExistence type="predicted"/>
<protein>
    <recommendedName>
        <fullName evidence="2">Tc1-like transposase DDE domain-containing protein</fullName>
    </recommendedName>
</protein>
<sequence length="450" mass="51251">MDFIHYNPSEYPLSADDESTDEMNFSDLVIQYGGVQMLIDMDTIPIPELQSSEMEEVMENLVETFQEVTIKTPAKYKKYGQNQIERFIRMIQEEGLTVPKAAEQCGIPRSSAYKLLDEFNAGDGSVLPGNIPKALKREPKKLFPQHSAFLIELFDNNPSIVLEEARLKLCEHSNGLEISIPGLYKHIREKRSISLKQATKYTVERDAPRTLELRFNIVNQWKAAGVSFSENCVFVDEAGFHSQLMRSRAWSKVGDLAIVKVHTQKGVNISIVGCISPFGIVCFSKVEPLKKSDAALIEKEFPGSSPSKKRKAGSKSESKPIQLKQGTTAYHIVKFMESIMDILDKHNKKGMFIVMDKCRIHHSRFVVDAINQRGYKPLFVPQYSPFLNPIEECWSKIKKNIRRNPLDKSDMLTPRIAETCKQVTVANCQGWVRHAESYWDRCIEREVGLK</sequence>
<gene>
    <name evidence="3" type="ORF">G6F64_011382</name>
</gene>
<dbReference type="NCBIfam" id="NF033545">
    <property type="entry name" value="transpos_IS630"/>
    <property type="match status" value="1"/>
</dbReference>
<organism evidence="3 4">
    <name type="scientific">Rhizopus oryzae</name>
    <name type="common">Mucormycosis agent</name>
    <name type="synonym">Rhizopus arrhizus var. delemar</name>
    <dbReference type="NCBI Taxonomy" id="64495"/>
    <lineage>
        <taxon>Eukaryota</taxon>
        <taxon>Fungi</taxon>
        <taxon>Fungi incertae sedis</taxon>
        <taxon>Mucoromycota</taxon>
        <taxon>Mucoromycotina</taxon>
        <taxon>Mucoromycetes</taxon>
        <taxon>Mucorales</taxon>
        <taxon>Mucorineae</taxon>
        <taxon>Rhizopodaceae</taxon>
        <taxon>Rhizopus</taxon>
    </lineage>
</organism>
<dbReference type="PANTHER" id="PTHR46564:SF1">
    <property type="entry name" value="TRANSPOSASE"/>
    <property type="match status" value="1"/>
</dbReference>
<dbReference type="InterPro" id="IPR038717">
    <property type="entry name" value="Tc1-like_DDE_dom"/>
</dbReference>
<dbReference type="Proteomes" id="UP000716291">
    <property type="component" value="Unassembled WGS sequence"/>
</dbReference>
<accession>A0A9P6WZL3</accession>
<name>A0A9P6WZL3_RHIOR</name>
<keyword evidence="4" id="KW-1185">Reference proteome</keyword>
<dbReference type="Pfam" id="PF13358">
    <property type="entry name" value="DDE_3"/>
    <property type="match status" value="1"/>
</dbReference>
<reference evidence="3" key="1">
    <citation type="journal article" date="2020" name="Microb. Genom.">
        <title>Genetic diversity of clinical and environmental Mucorales isolates obtained from an investigation of mucormycosis cases among solid organ transplant recipients.</title>
        <authorList>
            <person name="Nguyen M.H."/>
            <person name="Kaul D."/>
            <person name="Muto C."/>
            <person name="Cheng S.J."/>
            <person name="Richter R.A."/>
            <person name="Bruno V.M."/>
            <person name="Liu G."/>
            <person name="Beyhan S."/>
            <person name="Sundermann A.J."/>
            <person name="Mounaud S."/>
            <person name="Pasculle A.W."/>
            <person name="Nierman W.C."/>
            <person name="Driscoll E."/>
            <person name="Cumbie R."/>
            <person name="Clancy C.J."/>
            <person name="Dupont C.L."/>
        </authorList>
    </citation>
    <scope>NUCLEOTIDE SEQUENCE</scope>
    <source>
        <strain evidence="3">GL11</strain>
    </source>
</reference>
<dbReference type="Gene3D" id="3.30.420.10">
    <property type="entry name" value="Ribonuclease H-like superfamily/Ribonuclease H"/>
    <property type="match status" value="1"/>
</dbReference>
<dbReference type="PANTHER" id="PTHR46564">
    <property type="entry name" value="TRANSPOSASE"/>
    <property type="match status" value="1"/>
</dbReference>